<evidence type="ECO:0000256" key="1">
    <source>
        <dbReference type="SAM" id="Coils"/>
    </source>
</evidence>
<evidence type="ECO:0000256" key="2">
    <source>
        <dbReference type="SAM" id="MobiDB-lite"/>
    </source>
</evidence>
<feature type="coiled-coil region" evidence="1">
    <location>
        <begin position="122"/>
        <end position="166"/>
    </location>
</feature>
<accession>V5GQG7</accession>
<name>V5GQG7_ANOGL</name>
<keyword evidence="1" id="KW-0175">Coiled coil</keyword>
<feature type="compositionally biased region" description="Basic residues" evidence="2">
    <location>
        <begin position="21"/>
        <end position="32"/>
    </location>
</feature>
<evidence type="ECO:0000313" key="3">
    <source>
        <dbReference type="EMBL" id="JAB63862.1"/>
    </source>
</evidence>
<feature type="compositionally biased region" description="Basic and acidic residues" evidence="2">
    <location>
        <begin position="220"/>
        <end position="264"/>
    </location>
</feature>
<dbReference type="EMBL" id="GALX01004604">
    <property type="protein sequence ID" value="JAB63862.1"/>
    <property type="molecule type" value="Transcribed_RNA"/>
</dbReference>
<feature type="region of interest" description="Disordered" evidence="2">
    <location>
        <begin position="1"/>
        <end position="78"/>
    </location>
</feature>
<reference evidence="3" key="1">
    <citation type="submission" date="2013-07" db="EMBL/GenBank/DDBJ databases">
        <title>Midgut Transcriptome Profiling of Anoplphora glabripennis, a Lignocellulose Degrading, Wood-Boring Cerambycid.</title>
        <authorList>
            <person name="Scully E.D."/>
            <person name="Hoover K."/>
            <person name="Carlson J.E."/>
            <person name="Tien M."/>
            <person name="Geib S.M."/>
        </authorList>
    </citation>
    <scope>NUCLEOTIDE SEQUENCE</scope>
</reference>
<gene>
    <name evidence="3" type="primary">TITIN</name>
</gene>
<proteinExistence type="predicted"/>
<protein>
    <submittedName>
        <fullName evidence="3">Titin</fullName>
    </submittedName>
</protein>
<dbReference type="AlphaFoldDB" id="V5GQG7"/>
<feature type="region of interest" description="Disordered" evidence="2">
    <location>
        <begin position="189"/>
        <end position="264"/>
    </location>
</feature>
<feature type="compositionally biased region" description="Basic and acidic residues" evidence="2">
    <location>
        <begin position="1"/>
        <end position="13"/>
    </location>
</feature>
<sequence length="264" mass="30832">MPTQKTEDIKPDSDEIDLDRKRKVTKKIHKKKPESPVQEEKENIEPASAEEEVPSQPDIKEQPKKPKPKVIRKEEPKSVKLPKLKSRIRYIDFPPLEEAETKPKITDLKPVVKDNGVISRNVEEAEKIKKIKRKKLKDIEKETPELEKLDKEFEELKKNEPEKVDEAFKYEKKPKKPLEVEDVTPISLKMGKGKIPDNVDQEETVTLKKTPKKPTEIVLEEEHKIKPKPESKEKPTEDKPIEETDKLKFEPFDIDHDEPEKLEP</sequence>
<organism evidence="3">
    <name type="scientific">Anoplophora glabripennis</name>
    <name type="common">Asian longhorn beetle</name>
    <name type="synonym">Anoplophora nobilis</name>
    <dbReference type="NCBI Taxonomy" id="217634"/>
    <lineage>
        <taxon>Eukaryota</taxon>
        <taxon>Metazoa</taxon>
        <taxon>Ecdysozoa</taxon>
        <taxon>Arthropoda</taxon>
        <taxon>Hexapoda</taxon>
        <taxon>Insecta</taxon>
        <taxon>Pterygota</taxon>
        <taxon>Neoptera</taxon>
        <taxon>Endopterygota</taxon>
        <taxon>Coleoptera</taxon>
        <taxon>Polyphaga</taxon>
        <taxon>Cucujiformia</taxon>
        <taxon>Chrysomeloidea</taxon>
        <taxon>Cerambycidae</taxon>
        <taxon>Lamiinae</taxon>
        <taxon>Lamiini</taxon>
        <taxon>Anoplophora</taxon>
    </lineage>
</organism>
<feature type="non-terminal residue" evidence="3">
    <location>
        <position position="264"/>
    </location>
</feature>